<dbReference type="AlphaFoldDB" id="A0A1G1V2L6"/>
<dbReference type="EMBL" id="MHBW01000007">
    <property type="protein sequence ID" value="OGY09614.1"/>
    <property type="molecule type" value="Genomic_DNA"/>
</dbReference>
<feature type="domain" description="Alpha-D-phosphohexomutase alpha/beta/alpha" evidence="9">
    <location>
        <begin position="162"/>
        <end position="259"/>
    </location>
</feature>
<feature type="domain" description="Alpha-D-phosphohexomutase alpha/beta/alpha" evidence="10">
    <location>
        <begin position="264"/>
        <end position="373"/>
    </location>
</feature>
<dbReference type="CDD" id="cd03089">
    <property type="entry name" value="PMM_PGM"/>
    <property type="match status" value="1"/>
</dbReference>
<dbReference type="Pfam" id="PF02879">
    <property type="entry name" value="PGM_PMM_II"/>
    <property type="match status" value="1"/>
</dbReference>
<accession>A0A1G1V2L6</accession>
<dbReference type="STRING" id="1797513.A2782_02470"/>
<sequence>MEQMHPTVLSEIVHAYDIRGVYPVEINEEVFFTFGQAFGTYAICHGSPESANNNIAVGRDNRPSGESLMKSFIGGLISTGCSVTDLGIVTTPMVNFSEYTSGVSAGVSITASHNKPEFNGLKISFNKKPFLPKGYQELKKFIEIGKFEKGKGKLKKEDIWPKYKEHILQLVKVPHKLRIVIDSGNGTTGLFAPDLFKSLGCEIIELYTESDGTFPNHLPYPQVEAYYKKLSQTIREAKADFGIAFDGDGDRLGVYDEKGNFVQSDFLGAIFAASILERKSGENIVVNVGTSSAASDYVERHGGKIVYSKTGYPFMMNTMQKVRSPFGAELSGHFYFKDEYYGFGDATYAAARFCQIIGEKKVAVSQLVHTFPKVYATEEVRVNLPERTDKEKLIEKVKEEIIRKYPEAKINLTDGVLFTLPNGSWGLIRLSNTENVLSLRAESKKGAGLKQVALLMEELLGAQGVIFNWKQV</sequence>
<evidence type="ECO:0000256" key="4">
    <source>
        <dbReference type="ARBA" id="ARBA00022723"/>
    </source>
</evidence>
<dbReference type="SUPFAM" id="SSF53738">
    <property type="entry name" value="Phosphoglucomutase, first 3 domains"/>
    <property type="match status" value="3"/>
</dbReference>
<dbReference type="GO" id="GO:0016868">
    <property type="term" value="F:intramolecular phosphotransferase activity"/>
    <property type="evidence" value="ECO:0007669"/>
    <property type="project" value="InterPro"/>
</dbReference>
<evidence type="ECO:0008006" key="13">
    <source>
        <dbReference type="Google" id="ProtNLM"/>
    </source>
</evidence>
<reference evidence="11 12" key="1">
    <citation type="journal article" date="2016" name="Nat. Commun.">
        <title>Thousands of microbial genomes shed light on interconnected biogeochemical processes in an aquifer system.</title>
        <authorList>
            <person name="Anantharaman K."/>
            <person name="Brown C.T."/>
            <person name="Hug L.A."/>
            <person name="Sharon I."/>
            <person name="Castelle C.J."/>
            <person name="Probst A.J."/>
            <person name="Thomas B.C."/>
            <person name="Singh A."/>
            <person name="Wilkins M.J."/>
            <person name="Karaoz U."/>
            <person name="Brodie E.L."/>
            <person name="Williams K.H."/>
            <person name="Hubbard S.S."/>
            <person name="Banfield J.F."/>
        </authorList>
    </citation>
    <scope>NUCLEOTIDE SEQUENCE [LARGE SCALE GENOMIC DNA]</scope>
</reference>
<gene>
    <name evidence="11" type="ORF">A2782_02470</name>
</gene>
<dbReference type="InterPro" id="IPR036900">
    <property type="entry name" value="A-D-PHexomutase_C_sf"/>
</dbReference>
<evidence type="ECO:0000259" key="10">
    <source>
        <dbReference type="Pfam" id="PF02880"/>
    </source>
</evidence>
<dbReference type="PRINTS" id="PR00509">
    <property type="entry name" value="PGMPMM"/>
</dbReference>
<comment type="cofactor">
    <cofactor evidence="1">
        <name>Mg(2+)</name>
        <dbReference type="ChEBI" id="CHEBI:18420"/>
    </cofactor>
</comment>
<evidence type="ECO:0000256" key="6">
    <source>
        <dbReference type="ARBA" id="ARBA00023235"/>
    </source>
</evidence>
<dbReference type="Proteomes" id="UP000177967">
    <property type="component" value="Unassembled WGS sequence"/>
</dbReference>
<dbReference type="Pfam" id="PF02878">
    <property type="entry name" value="PGM_PMM_I"/>
    <property type="match status" value="1"/>
</dbReference>
<comment type="caution">
    <text evidence="11">The sequence shown here is derived from an EMBL/GenBank/DDBJ whole genome shotgun (WGS) entry which is preliminary data.</text>
</comment>
<evidence type="ECO:0000313" key="12">
    <source>
        <dbReference type="Proteomes" id="UP000177967"/>
    </source>
</evidence>
<evidence type="ECO:0000259" key="7">
    <source>
        <dbReference type="Pfam" id="PF00408"/>
    </source>
</evidence>
<evidence type="ECO:0000256" key="5">
    <source>
        <dbReference type="ARBA" id="ARBA00022842"/>
    </source>
</evidence>
<keyword evidence="4" id="KW-0479">Metal-binding</keyword>
<comment type="similarity">
    <text evidence="2">Belongs to the phosphohexose mutase family.</text>
</comment>
<dbReference type="Pfam" id="PF02880">
    <property type="entry name" value="PGM_PMM_III"/>
    <property type="match status" value="1"/>
</dbReference>
<dbReference type="InterPro" id="IPR016055">
    <property type="entry name" value="A-D-PHexomutase_a/b/a-I/II/III"/>
</dbReference>
<dbReference type="PANTHER" id="PTHR43771:SF2">
    <property type="entry name" value="PHOSPHOMANNOMUTASE_PHOSPHOGLUCOMUTASE"/>
    <property type="match status" value="1"/>
</dbReference>
<dbReference type="InterPro" id="IPR005841">
    <property type="entry name" value="Alpha-D-phosphohexomutase_SF"/>
</dbReference>
<dbReference type="InterPro" id="IPR005843">
    <property type="entry name" value="A-D-PHexomutase_C"/>
</dbReference>
<dbReference type="InterPro" id="IPR005845">
    <property type="entry name" value="A-D-PHexomutase_a/b/a-II"/>
</dbReference>
<dbReference type="SUPFAM" id="SSF55957">
    <property type="entry name" value="Phosphoglucomutase, C-terminal domain"/>
    <property type="match status" value="1"/>
</dbReference>
<dbReference type="Pfam" id="PF00408">
    <property type="entry name" value="PGM_PMM_IV"/>
    <property type="match status" value="1"/>
</dbReference>
<evidence type="ECO:0000256" key="1">
    <source>
        <dbReference type="ARBA" id="ARBA00001946"/>
    </source>
</evidence>
<evidence type="ECO:0000259" key="9">
    <source>
        <dbReference type="Pfam" id="PF02879"/>
    </source>
</evidence>
<evidence type="ECO:0000259" key="8">
    <source>
        <dbReference type="Pfam" id="PF02878"/>
    </source>
</evidence>
<protein>
    <recommendedName>
        <fullName evidence="13">Phosphomannomutase</fullName>
    </recommendedName>
</protein>
<feature type="domain" description="Alpha-D-phosphohexomutase alpha/beta/alpha" evidence="8">
    <location>
        <begin position="13"/>
        <end position="127"/>
    </location>
</feature>
<feature type="domain" description="Alpha-D-phosphohexomutase C-terminal" evidence="7">
    <location>
        <begin position="379"/>
        <end position="453"/>
    </location>
</feature>
<organism evidence="11 12">
    <name type="scientific">Candidatus Blackburnbacteria bacterium RIFCSPHIGHO2_01_FULL_43_15b</name>
    <dbReference type="NCBI Taxonomy" id="1797513"/>
    <lineage>
        <taxon>Bacteria</taxon>
        <taxon>Candidatus Blackburniibacteriota</taxon>
    </lineage>
</organism>
<dbReference type="GO" id="GO:0005975">
    <property type="term" value="P:carbohydrate metabolic process"/>
    <property type="evidence" value="ECO:0007669"/>
    <property type="project" value="InterPro"/>
</dbReference>
<evidence type="ECO:0000256" key="2">
    <source>
        <dbReference type="ARBA" id="ARBA00010231"/>
    </source>
</evidence>
<keyword evidence="5" id="KW-0460">Magnesium</keyword>
<dbReference type="GO" id="GO:0046872">
    <property type="term" value="F:metal ion binding"/>
    <property type="evidence" value="ECO:0007669"/>
    <property type="project" value="UniProtKB-KW"/>
</dbReference>
<dbReference type="Gene3D" id="3.40.120.10">
    <property type="entry name" value="Alpha-D-Glucose-1,6-Bisphosphate, subunit A, domain 3"/>
    <property type="match status" value="3"/>
</dbReference>
<keyword evidence="3" id="KW-0597">Phosphoprotein</keyword>
<keyword evidence="6" id="KW-0413">Isomerase</keyword>
<dbReference type="InterPro" id="IPR005846">
    <property type="entry name" value="A-D-PHexomutase_a/b/a-III"/>
</dbReference>
<evidence type="ECO:0000313" key="11">
    <source>
        <dbReference type="EMBL" id="OGY09614.1"/>
    </source>
</evidence>
<dbReference type="PANTHER" id="PTHR43771">
    <property type="entry name" value="PHOSPHOMANNOMUTASE"/>
    <property type="match status" value="1"/>
</dbReference>
<dbReference type="InterPro" id="IPR005844">
    <property type="entry name" value="A-D-PHexomutase_a/b/a-I"/>
</dbReference>
<evidence type="ECO:0000256" key="3">
    <source>
        <dbReference type="ARBA" id="ARBA00022553"/>
    </source>
</evidence>
<dbReference type="Gene3D" id="3.30.310.50">
    <property type="entry name" value="Alpha-D-phosphohexomutase, C-terminal domain"/>
    <property type="match status" value="1"/>
</dbReference>
<name>A0A1G1V2L6_9BACT</name>
<proteinExistence type="inferred from homology"/>